<evidence type="ECO:0000313" key="3">
    <source>
        <dbReference type="Proteomes" id="UP000694546"/>
    </source>
</evidence>
<name>A0A8C5BCX9_GADMO</name>
<dbReference type="Ensembl" id="ENSGMOT00000046884.1">
    <property type="protein sequence ID" value="ENSGMOP00000043695.1"/>
    <property type="gene ID" value="ENSGMOG00000026090.1"/>
</dbReference>
<reference evidence="2" key="1">
    <citation type="submission" date="2025-08" db="UniProtKB">
        <authorList>
            <consortium name="Ensembl"/>
        </authorList>
    </citation>
    <scope>IDENTIFICATION</scope>
</reference>
<evidence type="ECO:0000313" key="2">
    <source>
        <dbReference type="Ensembl" id="ENSGMOP00000043695.1"/>
    </source>
</evidence>
<dbReference type="OMA" id="HTESTNI"/>
<accession>A0A8C5BCX9</accession>
<dbReference type="PANTHER" id="PTHR47510:SF3">
    <property type="entry name" value="ENDO_EXONUCLEASE_PHOSPHATASE DOMAIN-CONTAINING PROTEIN"/>
    <property type="match status" value="1"/>
</dbReference>
<dbReference type="GO" id="GO:0008168">
    <property type="term" value="F:methyltransferase activity"/>
    <property type="evidence" value="ECO:0007669"/>
    <property type="project" value="InterPro"/>
</dbReference>
<dbReference type="Pfam" id="PF09004">
    <property type="entry name" value="ALKBH8_N"/>
    <property type="match status" value="1"/>
</dbReference>
<dbReference type="PROSITE" id="PS50878">
    <property type="entry name" value="RT_POL"/>
    <property type="match status" value="1"/>
</dbReference>
<dbReference type="InterPro" id="IPR000477">
    <property type="entry name" value="RT_dom"/>
</dbReference>
<feature type="domain" description="Reverse transcriptase" evidence="1">
    <location>
        <begin position="1"/>
        <end position="253"/>
    </location>
</feature>
<dbReference type="GeneTree" id="ENSGT01120000271821"/>
<dbReference type="PANTHER" id="PTHR47510">
    <property type="entry name" value="REVERSE TRANSCRIPTASE DOMAIN-CONTAINING PROTEIN"/>
    <property type="match status" value="1"/>
</dbReference>
<sequence>MVPPCLKAATIVPVPKKSTIGSLNDYRPVALTSVAMKCFEKLVLHHLKSCIPQYFDQHQFAYKANRSTADAIATVHHTAASHLEKQGNYVRMLFVDFSSAFNTILPNILIRKLTDLDFRAPTCEWIYSFLTDRPQTVRMGTQTSSTLTLSTGSPQGCVLSPFLYSLYTHDCVPAHHSNVIVKYADETTVMGLISNDDETAYREEVQRLTAWCSANNLLLNASKTKEMILDWSGTIDGVCVERVSSFKFLGMQVSKDLTWHTNTAAVVGKAQQRLFFLRLLRKCQVGTKLLQIFYHSAVESVLVYGMTVWYANCTAKDRKTLQWVIKTVGKIIGCPLPSLEDIATSRGLIRAKRIMSDPSHPGHGLFQLLPSGRRYRSLGSRTERLRNTFHPWAICLLNAPP</sequence>
<dbReference type="Pfam" id="PF00078">
    <property type="entry name" value="RVT_1"/>
    <property type="match status" value="1"/>
</dbReference>
<dbReference type="InterPro" id="IPR043502">
    <property type="entry name" value="DNA/RNA_pol_sf"/>
</dbReference>
<dbReference type="AlphaFoldDB" id="A0A8C5BCX9"/>
<evidence type="ECO:0000259" key="1">
    <source>
        <dbReference type="PROSITE" id="PS50878"/>
    </source>
</evidence>
<protein>
    <recommendedName>
        <fullName evidence="1">Reverse transcriptase domain-containing protein</fullName>
    </recommendedName>
</protein>
<dbReference type="SUPFAM" id="SSF56672">
    <property type="entry name" value="DNA/RNA polymerases"/>
    <property type="match status" value="1"/>
</dbReference>
<keyword evidence="3" id="KW-1185">Reference proteome</keyword>
<organism evidence="2 3">
    <name type="scientific">Gadus morhua</name>
    <name type="common">Atlantic cod</name>
    <dbReference type="NCBI Taxonomy" id="8049"/>
    <lineage>
        <taxon>Eukaryota</taxon>
        <taxon>Metazoa</taxon>
        <taxon>Chordata</taxon>
        <taxon>Craniata</taxon>
        <taxon>Vertebrata</taxon>
        <taxon>Euteleostomi</taxon>
        <taxon>Actinopterygii</taxon>
        <taxon>Neopterygii</taxon>
        <taxon>Teleostei</taxon>
        <taxon>Neoteleostei</taxon>
        <taxon>Acanthomorphata</taxon>
        <taxon>Zeiogadaria</taxon>
        <taxon>Gadariae</taxon>
        <taxon>Gadiformes</taxon>
        <taxon>Gadoidei</taxon>
        <taxon>Gadidae</taxon>
        <taxon>Gadus</taxon>
    </lineage>
</organism>
<dbReference type="GO" id="GO:0016706">
    <property type="term" value="F:2-oxoglutarate-dependent dioxygenase activity"/>
    <property type="evidence" value="ECO:0007669"/>
    <property type="project" value="InterPro"/>
</dbReference>
<proteinExistence type="predicted"/>
<dbReference type="InterPro" id="IPR015095">
    <property type="entry name" value="AlkB_hom8_N"/>
</dbReference>
<reference evidence="2" key="2">
    <citation type="submission" date="2025-09" db="UniProtKB">
        <authorList>
            <consortium name="Ensembl"/>
        </authorList>
    </citation>
    <scope>IDENTIFICATION</scope>
</reference>
<dbReference type="CDD" id="cd01650">
    <property type="entry name" value="RT_nLTR_like"/>
    <property type="match status" value="1"/>
</dbReference>
<dbReference type="Proteomes" id="UP000694546">
    <property type="component" value="Chromosome 8"/>
</dbReference>